<accession>A0A914DCR2</accession>
<dbReference type="Proteomes" id="UP000887540">
    <property type="component" value="Unplaced"/>
</dbReference>
<proteinExistence type="predicted"/>
<protein>
    <submittedName>
        <fullName evidence="5">Uncharacterized protein</fullName>
    </submittedName>
</protein>
<feature type="transmembrane region" description="Helical" evidence="2">
    <location>
        <begin position="108"/>
        <end position="129"/>
    </location>
</feature>
<evidence type="ECO:0000313" key="4">
    <source>
        <dbReference type="Proteomes" id="UP000887540"/>
    </source>
</evidence>
<keyword evidence="3" id="KW-0732">Signal</keyword>
<keyword evidence="2" id="KW-0812">Transmembrane</keyword>
<evidence type="ECO:0000256" key="1">
    <source>
        <dbReference type="SAM" id="MobiDB-lite"/>
    </source>
</evidence>
<feature type="region of interest" description="Disordered" evidence="1">
    <location>
        <begin position="145"/>
        <end position="184"/>
    </location>
</feature>
<feature type="chain" id="PRO_5037080048" evidence="3">
    <location>
        <begin position="22"/>
        <end position="184"/>
    </location>
</feature>
<feature type="signal peptide" evidence="3">
    <location>
        <begin position="1"/>
        <end position="21"/>
    </location>
</feature>
<evidence type="ECO:0000256" key="3">
    <source>
        <dbReference type="SAM" id="SignalP"/>
    </source>
</evidence>
<keyword evidence="2" id="KW-0472">Membrane</keyword>
<name>A0A914DCR2_9BILA</name>
<organism evidence="4 5">
    <name type="scientific">Acrobeloides nanus</name>
    <dbReference type="NCBI Taxonomy" id="290746"/>
    <lineage>
        <taxon>Eukaryota</taxon>
        <taxon>Metazoa</taxon>
        <taxon>Ecdysozoa</taxon>
        <taxon>Nematoda</taxon>
        <taxon>Chromadorea</taxon>
        <taxon>Rhabditida</taxon>
        <taxon>Tylenchina</taxon>
        <taxon>Cephalobomorpha</taxon>
        <taxon>Cephaloboidea</taxon>
        <taxon>Cephalobidae</taxon>
        <taxon>Acrobeloides</taxon>
    </lineage>
</organism>
<evidence type="ECO:0000256" key="2">
    <source>
        <dbReference type="SAM" id="Phobius"/>
    </source>
</evidence>
<dbReference type="AlphaFoldDB" id="A0A914DCR2"/>
<feature type="compositionally biased region" description="Basic and acidic residues" evidence="1">
    <location>
        <begin position="167"/>
        <end position="184"/>
    </location>
</feature>
<dbReference type="WBParaSite" id="ACRNAN_scaffold220.g22686.t1">
    <property type="protein sequence ID" value="ACRNAN_scaffold220.g22686.t1"/>
    <property type="gene ID" value="ACRNAN_scaffold220.g22686"/>
</dbReference>
<feature type="transmembrane region" description="Helical" evidence="2">
    <location>
        <begin position="61"/>
        <end position="81"/>
    </location>
</feature>
<keyword evidence="2" id="KW-1133">Transmembrane helix</keyword>
<sequence>MAIGTIATFALIFMVFYQCQAYTSYFVYEARSHDIDLDYTDSNGNFRVNWHSKDNCPMTFATGYLAIILCLSWIPLCIIYMKIFPSTKSKGFASLHEKRFNQEKNKMLMVIVVARTIMLLPSICLYLFYEQPNAHRKEHIPFPWQDEEAHSGQERQDGHNPSLEPDPFGRRVENIVNRGDVDTP</sequence>
<evidence type="ECO:0000313" key="5">
    <source>
        <dbReference type="WBParaSite" id="ACRNAN_scaffold220.g22686.t1"/>
    </source>
</evidence>
<reference evidence="5" key="1">
    <citation type="submission" date="2022-11" db="UniProtKB">
        <authorList>
            <consortium name="WormBaseParasite"/>
        </authorList>
    </citation>
    <scope>IDENTIFICATION</scope>
</reference>
<keyword evidence="4" id="KW-1185">Reference proteome</keyword>
<feature type="compositionally biased region" description="Basic and acidic residues" evidence="1">
    <location>
        <begin position="147"/>
        <end position="158"/>
    </location>
</feature>